<dbReference type="SUPFAM" id="SSF51735">
    <property type="entry name" value="NAD(P)-binding Rossmann-fold domains"/>
    <property type="match status" value="1"/>
</dbReference>
<gene>
    <name evidence="1" type="ORF">FRACYDRAFT_262975</name>
</gene>
<protein>
    <submittedName>
        <fullName evidence="1">Short-chain dehydrogenase/reductase</fullName>
    </submittedName>
</protein>
<dbReference type="OrthoDB" id="5399006at2759"/>
<dbReference type="Proteomes" id="UP000095751">
    <property type="component" value="Unassembled WGS sequence"/>
</dbReference>
<accession>A0A1E7F3A8</accession>
<dbReference type="PANTHER" id="PTHR43431:SF7">
    <property type="entry name" value="OXIDOREDUCTASE, SHORT CHAIN DEHYDROGENASE_REDUCTASE FAMILY (AFU_ORTHOLOGUE AFUA_5G14000)"/>
    <property type="match status" value="1"/>
</dbReference>
<dbReference type="EMBL" id="KV784364">
    <property type="protein sequence ID" value="OEU12614.1"/>
    <property type="molecule type" value="Genomic_DNA"/>
</dbReference>
<dbReference type="PRINTS" id="PR00081">
    <property type="entry name" value="GDHRDH"/>
</dbReference>
<keyword evidence="2" id="KW-1185">Reference proteome</keyword>
<dbReference type="Gene3D" id="3.40.50.720">
    <property type="entry name" value="NAD(P)-binding Rossmann-like Domain"/>
    <property type="match status" value="1"/>
</dbReference>
<dbReference type="InParanoid" id="A0A1E7F3A8"/>
<dbReference type="InterPro" id="IPR002347">
    <property type="entry name" value="SDR_fam"/>
</dbReference>
<evidence type="ECO:0000313" key="1">
    <source>
        <dbReference type="EMBL" id="OEU12614.1"/>
    </source>
</evidence>
<organism evidence="1 2">
    <name type="scientific">Fragilariopsis cylindrus CCMP1102</name>
    <dbReference type="NCBI Taxonomy" id="635003"/>
    <lineage>
        <taxon>Eukaryota</taxon>
        <taxon>Sar</taxon>
        <taxon>Stramenopiles</taxon>
        <taxon>Ochrophyta</taxon>
        <taxon>Bacillariophyta</taxon>
        <taxon>Bacillariophyceae</taxon>
        <taxon>Bacillariophycidae</taxon>
        <taxon>Bacillariales</taxon>
        <taxon>Bacillariaceae</taxon>
        <taxon>Fragilariopsis</taxon>
    </lineage>
</organism>
<dbReference type="PANTHER" id="PTHR43431">
    <property type="entry name" value="OXIDOREDUCTASE, SHORT CHAIN DEHYDROGENASE/REDUCTASE FAMILY (AFU_ORTHOLOGUE AFUA_5G14000)"/>
    <property type="match status" value="1"/>
</dbReference>
<dbReference type="Pfam" id="PF00106">
    <property type="entry name" value="adh_short"/>
    <property type="match status" value="1"/>
</dbReference>
<proteinExistence type="predicted"/>
<dbReference type="AlphaFoldDB" id="A0A1E7F3A8"/>
<sequence>MASPSKVCAVFGFGPKVGASVARKWSSEGYKVAIMSRKLEKLVAASKDIPNSKGFACDVTVPENIDETIASIEADLGPIDVLVWNAGNGVWKTWDKIELEDFDAAMKTNVYGLLRATQNVAPGMIERAKDAPPTSTPSSILVTGATASLRGKPITVGFAPQKGAQRLLSQALARDLGPKGVHVGLFIIDGLIGDSGCGLTDPTKLDPDAIAATYWSVANQCKTAWSFETEVRPSMETW</sequence>
<dbReference type="InterPro" id="IPR036291">
    <property type="entry name" value="NAD(P)-bd_dom_sf"/>
</dbReference>
<name>A0A1E7F3A8_9STRA</name>
<evidence type="ECO:0000313" key="2">
    <source>
        <dbReference type="Proteomes" id="UP000095751"/>
    </source>
</evidence>
<reference evidence="1 2" key="1">
    <citation type="submission" date="2016-09" db="EMBL/GenBank/DDBJ databases">
        <title>Extensive genetic diversity and differential bi-allelic expression allows diatom success in the polar Southern Ocean.</title>
        <authorList>
            <consortium name="DOE Joint Genome Institute"/>
            <person name="Mock T."/>
            <person name="Otillar R.P."/>
            <person name="Strauss J."/>
            <person name="Dupont C."/>
            <person name="Frickenhaus S."/>
            <person name="Maumus F."/>
            <person name="Mcmullan M."/>
            <person name="Sanges R."/>
            <person name="Schmutz J."/>
            <person name="Toseland A."/>
            <person name="Valas R."/>
            <person name="Veluchamy A."/>
            <person name="Ward B.J."/>
            <person name="Allen A."/>
            <person name="Barry K."/>
            <person name="Falciatore A."/>
            <person name="Ferrante M."/>
            <person name="Fortunato A.E."/>
            <person name="Gloeckner G."/>
            <person name="Gruber A."/>
            <person name="Hipkin R."/>
            <person name="Janech M."/>
            <person name="Kroth P."/>
            <person name="Leese F."/>
            <person name="Lindquist E."/>
            <person name="Lyon B.R."/>
            <person name="Martin J."/>
            <person name="Mayer C."/>
            <person name="Parker M."/>
            <person name="Quesneville H."/>
            <person name="Raymond J."/>
            <person name="Uhlig C."/>
            <person name="Valentin K.U."/>
            <person name="Worden A.Z."/>
            <person name="Armbrust E.V."/>
            <person name="Bowler C."/>
            <person name="Green B."/>
            <person name="Moulton V."/>
            <person name="Van Oosterhout C."/>
            <person name="Grigoriev I."/>
        </authorList>
    </citation>
    <scope>NUCLEOTIDE SEQUENCE [LARGE SCALE GENOMIC DNA]</scope>
    <source>
        <strain evidence="1 2">CCMP1102</strain>
    </source>
</reference>
<dbReference type="KEGG" id="fcy:FRACYDRAFT_262975"/>